<name>A0ABX0M2G4_9BURK</name>
<evidence type="ECO:0008006" key="4">
    <source>
        <dbReference type="Google" id="ProtNLM"/>
    </source>
</evidence>
<gene>
    <name evidence="2" type="ORF">F0185_29940</name>
</gene>
<feature type="chain" id="PRO_5046284835" description="PEP-CTERM protein-sorting domain-containing protein" evidence="1">
    <location>
        <begin position="25"/>
        <end position="230"/>
    </location>
</feature>
<comment type="caution">
    <text evidence="2">The sequence shown here is derived from an EMBL/GenBank/DDBJ whole genome shotgun (WGS) entry which is preliminary data.</text>
</comment>
<evidence type="ECO:0000313" key="2">
    <source>
        <dbReference type="EMBL" id="NHZ37789.1"/>
    </source>
</evidence>
<dbReference type="Proteomes" id="UP000785613">
    <property type="component" value="Unassembled WGS sequence"/>
</dbReference>
<accession>A0ABX0M2G4</accession>
<evidence type="ECO:0000256" key="1">
    <source>
        <dbReference type="SAM" id="SignalP"/>
    </source>
</evidence>
<keyword evidence="1" id="KW-0732">Signal</keyword>
<protein>
    <recommendedName>
        <fullName evidence="4">PEP-CTERM protein-sorting domain-containing protein</fullName>
    </recommendedName>
</protein>
<reference evidence="2 3" key="1">
    <citation type="submission" date="2019-09" db="EMBL/GenBank/DDBJ databases">
        <title>Taxonomy of Antarctic Massilia spp.: description of Massilia rubra sp. nov., Massilia aquatica sp. nov., Massilia mucilaginosa sp. nov., Massilia frigida sp. nov. isolated from streams, lakes and regoliths.</title>
        <authorList>
            <person name="Holochova P."/>
            <person name="Sedlacek I."/>
            <person name="Kralova S."/>
            <person name="Maslanova I."/>
            <person name="Busse H.-J."/>
            <person name="Stankova E."/>
            <person name="Vrbovska V."/>
            <person name="Kovarovic V."/>
            <person name="Bartak M."/>
            <person name="Svec P."/>
            <person name="Pantucek R."/>
        </authorList>
    </citation>
    <scope>NUCLEOTIDE SEQUENCE [LARGE SCALE GENOMIC DNA]</scope>
    <source>
        <strain evidence="2 3">CCM 8692</strain>
    </source>
</reference>
<sequence>MFKRFKQMALAVTLLAACAAGATAGVLRLEQRGALAQAGQILQSSSFDDFGAGYHFPGSGFTRGGVRYNSAENLVVGGGTGFSIGQSRPVMSNEYWSPIEGSIGGDVPYTLFGFDAAVTGGSVDVIVATNLGSYLFDGLLLQDGLAGLDFLGFQATGGEYFTGFTLRSMGEGYLAGITNVALGEARTALPEPGAMGLLLIGLGLLLGRVRGFAGTPPCFSNQSTGIDSPK</sequence>
<organism evidence="2 3">
    <name type="scientific">Massilia rubra</name>
    <dbReference type="NCBI Taxonomy" id="2607910"/>
    <lineage>
        <taxon>Bacteria</taxon>
        <taxon>Pseudomonadati</taxon>
        <taxon>Pseudomonadota</taxon>
        <taxon>Betaproteobacteria</taxon>
        <taxon>Burkholderiales</taxon>
        <taxon>Oxalobacteraceae</taxon>
        <taxon>Telluria group</taxon>
        <taxon>Massilia</taxon>
    </lineage>
</organism>
<proteinExistence type="predicted"/>
<dbReference type="EMBL" id="VUYU01000034">
    <property type="protein sequence ID" value="NHZ37789.1"/>
    <property type="molecule type" value="Genomic_DNA"/>
</dbReference>
<keyword evidence="3" id="KW-1185">Reference proteome</keyword>
<dbReference type="RefSeq" id="WP_167231563.1">
    <property type="nucleotide sequence ID" value="NZ_VUYU01000034.1"/>
</dbReference>
<feature type="signal peptide" evidence="1">
    <location>
        <begin position="1"/>
        <end position="24"/>
    </location>
</feature>
<dbReference type="PROSITE" id="PS51257">
    <property type="entry name" value="PROKAR_LIPOPROTEIN"/>
    <property type="match status" value="1"/>
</dbReference>
<evidence type="ECO:0000313" key="3">
    <source>
        <dbReference type="Proteomes" id="UP000785613"/>
    </source>
</evidence>